<dbReference type="EMBL" id="JAHDVG010000475">
    <property type="protein sequence ID" value="KAH1176222.1"/>
    <property type="molecule type" value="Genomic_DNA"/>
</dbReference>
<dbReference type="Proteomes" id="UP000827986">
    <property type="component" value="Unassembled WGS sequence"/>
</dbReference>
<name>A0A9D3XB19_9SAUR</name>
<comment type="caution">
    <text evidence="1">The sequence shown here is derived from an EMBL/GenBank/DDBJ whole genome shotgun (WGS) entry which is preliminary data.</text>
</comment>
<evidence type="ECO:0000313" key="1">
    <source>
        <dbReference type="EMBL" id="KAH1176222.1"/>
    </source>
</evidence>
<organism evidence="1 2">
    <name type="scientific">Mauremys mutica</name>
    <name type="common">yellowpond turtle</name>
    <dbReference type="NCBI Taxonomy" id="74926"/>
    <lineage>
        <taxon>Eukaryota</taxon>
        <taxon>Metazoa</taxon>
        <taxon>Chordata</taxon>
        <taxon>Craniata</taxon>
        <taxon>Vertebrata</taxon>
        <taxon>Euteleostomi</taxon>
        <taxon>Archelosauria</taxon>
        <taxon>Testudinata</taxon>
        <taxon>Testudines</taxon>
        <taxon>Cryptodira</taxon>
        <taxon>Durocryptodira</taxon>
        <taxon>Testudinoidea</taxon>
        <taxon>Geoemydidae</taxon>
        <taxon>Geoemydinae</taxon>
        <taxon>Mauremys</taxon>
    </lineage>
</organism>
<evidence type="ECO:0000313" key="2">
    <source>
        <dbReference type="Proteomes" id="UP000827986"/>
    </source>
</evidence>
<sequence>MMFRNFQAMSQAARVPHCGPLPAGCFHPAAGERARISSQVQPSEAVLLKATLSLGFAAGIKSQEELGSLADRAKLCSLGPSWSGSLGRGAASSNTALAPMVSQPLSCCGASAPGGVPWPVKAAFQSSASPVTPRDTPRAFVSHPALRFWGN</sequence>
<accession>A0A9D3XB19</accession>
<gene>
    <name evidence="1" type="ORF">KIL84_020956</name>
</gene>
<dbReference type="AlphaFoldDB" id="A0A9D3XB19"/>
<reference evidence="1" key="1">
    <citation type="submission" date="2021-09" db="EMBL/GenBank/DDBJ databases">
        <title>The genome of Mauremys mutica provides insights into the evolution of semi-aquatic lifestyle.</title>
        <authorList>
            <person name="Gong S."/>
            <person name="Gao Y."/>
        </authorList>
    </citation>
    <scope>NUCLEOTIDE SEQUENCE</scope>
    <source>
        <strain evidence="1">MM-2020</strain>
        <tissue evidence="1">Muscle</tissue>
    </source>
</reference>
<proteinExistence type="predicted"/>
<keyword evidence="2" id="KW-1185">Reference proteome</keyword>
<protein>
    <submittedName>
        <fullName evidence="1">Uncharacterized protein</fullName>
    </submittedName>
</protein>